<dbReference type="Gene3D" id="3.30.40.10">
    <property type="entry name" value="Zinc/RING finger domain, C3HC4 (zinc finger)"/>
    <property type="match status" value="1"/>
</dbReference>
<reference evidence="4 5" key="1">
    <citation type="journal article" date="2011" name="Science">
        <title>The Selaginella genome identifies genetic changes associated with the evolution of vascular plants.</title>
        <authorList>
            <person name="Banks J.A."/>
            <person name="Nishiyama T."/>
            <person name="Hasebe M."/>
            <person name="Bowman J.L."/>
            <person name="Gribskov M."/>
            <person name="dePamphilis C."/>
            <person name="Albert V.A."/>
            <person name="Aono N."/>
            <person name="Aoyama T."/>
            <person name="Ambrose B.A."/>
            <person name="Ashton N.W."/>
            <person name="Axtell M.J."/>
            <person name="Barker E."/>
            <person name="Barker M.S."/>
            <person name="Bennetzen J.L."/>
            <person name="Bonawitz N.D."/>
            <person name="Chapple C."/>
            <person name="Cheng C."/>
            <person name="Correa L.G."/>
            <person name="Dacre M."/>
            <person name="DeBarry J."/>
            <person name="Dreyer I."/>
            <person name="Elias M."/>
            <person name="Engstrom E.M."/>
            <person name="Estelle M."/>
            <person name="Feng L."/>
            <person name="Finet C."/>
            <person name="Floyd S.K."/>
            <person name="Frommer W.B."/>
            <person name="Fujita T."/>
            <person name="Gramzow L."/>
            <person name="Gutensohn M."/>
            <person name="Harholt J."/>
            <person name="Hattori M."/>
            <person name="Heyl A."/>
            <person name="Hirai T."/>
            <person name="Hiwatashi Y."/>
            <person name="Ishikawa M."/>
            <person name="Iwata M."/>
            <person name="Karol K.G."/>
            <person name="Koehler B."/>
            <person name="Kolukisaoglu U."/>
            <person name="Kubo M."/>
            <person name="Kurata T."/>
            <person name="Lalonde S."/>
            <person name="Li K."/>
            <person name="Li Y."/>
            <person name="Litt A."/>
            <person name="Lyons E."/>
            <person name="Manning G."/>
            <person name="Maruyama T."/>
            <person name="Michael T.P."/>
            <person name="Mikami K."/>
            <person name="Miyazaki S."/>
            <person name="Morinaga S."/>
            <person name="Murata T."/>
            <person name="Mueller-Roeber B."/>
            <person name="Nelson D.R."/>
            <person name="Obara M."/>
            <person name="Oguri Y."/>
            <person name="Olmstead R.G."/>
            <person name="Onodera N."/>
            <person name="Petersen B.L."/>
            <person name="Pils B."/>
            <person name="Prigge M."/>
            <person name="Rensing S.A."/>
            <person name="Riano-Pachon D.M."/>
            <person name="Roberts A.W."/>
            <person name="Sato Y."/>
            <person name="Scheller H.V."/>
            <person name="Schulz B."/>
            <person name="Schulz C."/>
            <person name="Shakirov E.V."/>
            <person name="Shibagaki N."/>
            <person name="Shinohara N."/>
            <person name="Shippen D.E."/>
            <person name="Soerensen I."/>
            <person name="Sotooka R."/>
            <person name="Sugimoto N."/>
            <person name="Sugita M."/>
            <person name="Sumikawa N."/>
            <person name="Tanurdzic M."/>
            <person name="Theissen G."/>
            <person name="Ulvskov P."/>
            <person name="Wakazuki S."/>
            <person name="Weng J.K."/>
            <person name="Willats W.W."/>
            <person name="Wipf D."/>
            <person name="Wolf P.G."/>
            <person name="Yang L."/>
            <person name="Zimmer A.D."/>
            <person name="Zhu Q."/>
            <person name="Mitros T."/>
            <person name="Hellsten U."/>
            <person name="Loque D."/>
            <person name="Otillar R."/>
            <person name="Salamov A."/>
            <person name="Schmutz J."/>
            <person name="Shapiro H."/>
            <person name="Lindquist E."/>
            <person name="Lucas S."/>
            <person name="Rokhsar D."/>
            <person name="Grigoriev I.V."/>
        </authorList>
    </citation>
    <scope>NUCLEOTIDE SEQUENCE [LARGE SCALE GENOMIC DNA]</scope>
</reference>
<keyword evidence="5" id="KW-1185">Reference proteome</keyword>
<keyword evidence="1" id="KW-0479">Metal-binding</keyword>
<dbReference type="Proteomes" id="UP000001514">
    <property type="component" value="Unassembled WGS sequence"/>
</dbReference>
<feature type="domain" description="RING-type" evidence="2">
    <location>
        <begin position="8"/>
        <end position="50"/>
    </location>
</feature>
<feature type="non-terminal residue" evidence="4">
    <location>
        <position position="1"/>
    </location>
</feature>
<dbReference type="GO" id="GO:0030014">
    <property type="term" value="C:CCR4-NOT complex"/>
    <property type="evidence" value="ECO:0007669"/>
    <property type="project" value="InterPro"/>
</dbReference>
<dbReference type="eggNOG" id="KOG2068">
    <property type="taxonomic scope" value="Eukaryota"/>
</dbReference>
<gene>
    <name evidence="4" type="ORF">SELMODRAFT_9150</name>
    <name evidence="3" type="ORF">SELMODRAFT_9152</name>
</gene>
<dbReference type="AlphaFoldDB" id="D8SWS9"/>
<accession>D8SWS9</accession>
<dbReference type="Gramene" id="EFJ05185">
    <property type="protein sequence ID" value="EFJ05185"/>
    <property type="gene ID" value="SELMODRAFT_9152"/>
</dbReference>
<evidence type="ECO:0000259" key="2">
    <source>
        <dbReference type="PROSITE" id="PS50089"/>
    </source>
</evidence>
<dbReference type="KEGG" id="smo:SELMODRAFT_9150"/>
<dbReference type="PANTHER" id="PTHR12603">
    <property type="entry name" value="CCR4-NOT TRANSCRIPTION COMPLEX RELATED"/>
    <property type="match status" value="1"/>
</dbReference>
<dbReference type="GO" id="GO:0004842">
    <property type="term" value="F:ubiquitin-protein transferase activity"/>
    <property type="evidence" value="ECO:0007669"/>
    <property type="project" value="InterPro"/>
</dbReference>
<evidence type="ECO:0000313" key="5">
    <source>
        <dbReference type="Proteomes" id="UP000001514"/>
    </source>
</evidence>
<dbReference type="InParanoid" id="D8SWS9"/>
<dbReference type="PANTHER" id="PTHR12603:SF0">
    <property type="entry name" value="CCR4-NOT TRANSCRIPTION COMPLEX SUBUNIT 4"/>
    <property type="match status" value="1"/>
</dbReference>
<dbReference type="KEGG" id="smo:SELMODRAFT_9152"/>
<dbReference type="SUPFAM" id="SSF57850">
    <property type="entry name" value="RING/U-box"/>
    <property type="match status" value="1"/>
</dbReference>
<dbReference type="HOGENOM" id="CLU_184787_1_0_1"/>
<dbReference type="InterPro" id="IPR039780">
    <property type="entry name" value="Mot2"/>
</dbReference>
<protein>
    <recommendedName>
        <fullName evidence="2">RING-type domain-containing protein</fullName>
    </recommendedName>
</protein>
<keyword evidence="1" id="KW-0863">Zinc-finger</keyword>
<dbReference type="Pfam" id="PF14570">
    <property type="entry name" value="zf-RING_4"/>
    <property type="match status" value="1"/>
</dbReference>
<dbReference type="InterPro" id="IPR013083">
    <property type="entry name" value="Znf_RING/FYVE/PHD"/>
</dbReference>
<evidence type="ECO:0000313" key="3">
    <source>
        <dbReference type="EMBL" id="EFJ05185.1"/>
    </source>
</evidence>
<dbReference type="InterPro" id="IPR001841">
    <property type="entry name" value="Znf_RING"/>
</dbReference>
<keyword evidence="1" id="KW-0862">Zinc</keyword>
<organism evidence="5">
    <name type="scientific">Selaginella moellendorffii</name>
    <name type="common">Spikemoss</name>
    <dbReference type="NCBI Taxonomy" id="88036"/>
    <lineage>
        <taxon>Eukaryota</taxon>
        <taxon>Viridiplantae</taxon>
        <taxon>Streptophyta</taxon>
        <taxon>Embryophyta</taxon>
        <taxon>Tracheophyta</taxon>
        <taxon>Lycopodiopsida</taxon>
        <taxon>Selaginellales</taxon>
        <taxon>Selaginellaceae</taxon>
        <taxon>Selaginella</taxon>
    </lineage>
</organism>
<dbReference type="STRING" id="88036.D8SWS9"/>
<evidence type="ECO:0000256" key="1">
    <source>
        <dbReference type="PROSITE-ProRule" id="PRU00175"/>
    </source>
</evidence>
<dbReference type="PROSITE" id="PS50089">
    <property type="entry name" value="ZF_RING_2"/>
    <property type="match status" value="1"/>
</dbReference>
<dbReference type="GO" id="GO:0008270">
    <property type="term" value="F:zinc ion binding"/>
    <property type="evidence" value="ECO:0007669"/>
    <property type="project" value="UniProtKB-KW"/>
</dbReference>
<sequence>ASAGPACCPICTEELDSTDSSFQPCACGFRLCLFCHHRIASDDGRCPGCRQAYKTD</sequence>
<dbReference type="EMBL" id="GL377649">
    <property type="protein sequence ID" value="EFJ11145.1"/>
    <property type="molecule type" value="Genomic_DNA"/>
</dbReference>
<name>D8SWS9_SELML</name>
<dbReference type="EMBL" id="GL377734">
    <property type="protein sequence ID" value="EFJ05185.1"/>
    <property type="molecule type" value="Genomic_DNA"/>
</dbReference>
<proteinExistence type="predicted"/>
<dbReference type="OMA" id="PDLMETE"/>
<dbReference type="Gramene" id="EFJ11145">
    <property type="protein sequence ID" value="EFJ11145"/>
    <property type="gene ID" value="SELMODRAFT_9150"/>
</dbReference>
<feature type="non-terminal residue" evidence="4">
    <location>
        <position position="56"/>
    </location>
</feature>
<evidence type="ECO:0000313" key="4">
    <source>
        <dbReference type="EMBL" id="EFJ11145.1"/>
    </source>
</evidence>